<name>A0A3L8PVB0_9GAMM</name>
<evidence type="ECO:0000313" key="1">
    <source>
        <dbReference type="EMBL" id="RLV59254.1"/>
    </source>
</evidence>
<dbReference type="OrthoDB" id="9785445at2"/>
<organism evidence="1 2">
    <name type="scientific">Parashewanella curva</name>
    <dbReference type="NCBI Taxonomy" id="2338552"/>
    <lineage>
        <taxon>Bacteria</taxon>
        <taxon>Pseudomonadati</taxon>
        <taxon>Pseudomonadota</taxon>
        <taxon>Gammaproteobacteria</taxon>
        <taxon>Alteromonadales</taxon>
        <taxon>Shewanellaceae</taxon>
        <taxon>Parashewanella</taxon>
    </lineage>
</organism>
<dbReference type="RefSeq" id="WP_121839423.1">
    <property type="nucleotide sequence ID" value="NZ_ML014788.1"/>
</dbReference>
<evidence type="ECO:0000313" key="2">
    <source>
        <dbReference type="Proteomes" id="UP000281474"/>
    </source>
</evidence>
<proteinExistence type="predicted"/>
<sequence>MVTKLSDQKILMCLALVFIAPVIFSKLFLNMHWYREGSTNLGDLLPAAMSYRTLKIENPAPHKWQVLYQVPDKCTSLCRQQLFVLHQTITALGKDQSRVAPVLVNNKLFDDKSTNAFYLRANSAVNKALTGRLFVVVDPLGKWVTSYPMVTNDQACIDQARHLLTDIRTLLKLSKVG</sequence>
<gene>
    <name evidence="1" type="ORF">D5018_12960</name>
</gene>
<comment type="caution">
    <text evidence="1">The sequence shown here is derived from an EMBL/GenBank/DDBJ whole genome shotgun (WGS) entry which is preliminary data.</text>
</comment>
<accession>A0A3L8PVB0</accession>
<protein>
    <recommendedName>
        <fullName evidence="3">Transmembrane cytochrome oxidase associated protein</fullName>
    </recommendedName>
</protein>
<dbReference type="SUPFAM" id="SSF52833">
    <property type="entry name" value="Thioredoxin-like"/>
    <property type="match status" value="1"/>
</dbReference>
<dbReference type="InterPro" id="IPR036249">
    <property type="entry name" value="Thioredoxin-like_sf"/>
</dbReference>
<keyword evidence="2" id="KW-1185">Reference proteome</keyword>
<evidence type="ECO:0008006" key="3">
    <source>
        <dbReference type="Google" id="ProtNLM"/>
    </source>
</evidence>
<dbReference type="AlphaFoldDB" id="A0A3L8PVB0"/>
<dbReference type="EMBL" id="QZEI01000039">
    <property type="protein sequence ID" value="RLV59254.1"/>
    <property type="molecule type" value="Genomic_DNA"/>
</dbReference>
<reference evidence="1 2" key="1">
    <citation type="submission" date="2018-09" db="EMBL/GenBank/DDBJ databases">
        <title>Phylogeny of the Shewanellaceae, and recommendation for two new genera, Pseudoshewanella and Parashewanella.</title>
        <authorList>
            <person name="Wang G."/>
        </authorList>
    </citation>
    <scope>NUCLEOTIDE SEQUENCE [LARGE SCALE GENOMIC DNA]</scope>
    <source>
        <strain evidence="1 2">C51</strain>
    </source>
</reference>
<dbReference type="Proteomes" id="UP000281474">
    <property type="component" value="Unassembled WGS sequence"/>
</dbReference>